<evidence type="ECO:0000313" key="4">
    <source>
        <dbReference type="EMBL" id="GAA5175666.1"/>
    </source>
</evidence>
<gene>
    <name evidence="4" type="ORF">GCM10023321_82180</name>
</gene>
<feature type="region of interest" description="Disordered" evidence="3">
    <location>
        <begin position="67"/>
        <end position="86"/>
    </location>
</feature>
<dbReference type="Proteomes" id="UP001428817">
    <property type="component" value="Unassembled WGS sequence"/>
</dbReference>
<dbReference type="Pfam" id="PF02604">
    <property type="entry name" value="PhdYeFM_antitox"/>
    <property type="match status" value="1"/>
</dbReference>
<name>A0ABP9RDG6_9PSEU</name>
<feature type="compositionally biased region" description="Basic and acidic residues" evidence="3">
    <location>
        <begin position="73"/>
        <end position="86"/>
    </location>
</feature>
<evidence type="ECO:0000256" key="2">
    <source>
        <dbReference type="RuleBase" id="RU362080"/>
    </source>
</evidence>
<dbReference type="InterPro" id="IPR036165">
    <property type="entry name" value="YefM-like_sf"/>
</dbReference>
<dbReference type="Gene3D" id="3.40.1620.10">
    <property type="entry name" value="YefM-like domain"/>
    <property type="match status" value="1"/>
</dbReference>
<comment type="caution">
    <text evidence="4">The sequence shown here is derived from an EMBL/GenBank/DDBJ whole genome shotgun (WGS) entry which is preliminary data.</text>
</comment>
<dbReference type="RefSeq" id="WP_185060724.1">
    <property type="nucleotide sequence ID" value="NZ_BAABJP010000067.1"/>
</dbReference>
<protein>
    <recommendedName>
        <fullName evidence="2">Antitoxin</fullName>
    </recommendedName>
</protein>
<reference evidence="5" key="1">
    <citation type="journal article" date="2019" name="Int. J. Syst. Evol. Microbiol.">
        <title>The Global Catalogue of Microorganisms (GCM) 10K type strain sequencing project: providing services to taxonomists for standard genome sequencing and annotation.</title>
        <authorList>
            <consortium name="The Broad Institute Genomics Platform"/>
            <consortium name="The Broad Institute Genome Sequencing Center for Infectious Disease"/>
            <person name="Wu L."/>
            <person name="Ma J."/>
        </authorList>
    </citation>
    <scope>NUCLEOTIDE SEQUENCE [LARGE SCALE GENOMIC DNA]</scope>
    <source>
        <strain evidence="5">JCM 18303</strain>
    </source>
</reference>
<dbReference type="NCBIfam" id="TIGR01552">
    <property type="entry name" value="phd_fam"/>
    <property type="match status" value="1"/>
</dbReference>
<evidence type="ECO:0000256" key="1">
    <source>
        <dbReference type="ARBA" id="ARBA00009981"/>
    </source>
</evidence>
<proteinExistence type="inferred from homology"/>
<comment type="similarity">
    <text evidence="1 2">Belongs to the phD/YefM antitoxin family.</text>
</comment>
<sequence length="86" mass="9755">MRIGVAQAREQLKELLDRVRAGETVEITRRGEVVAVLSHPGTGRVAGQPFGSVLHSWRTAWHVDQWPDEDPFDDVRSREPGREAPW</sequence>
<dbReference type="SUPFAM" id="SSF143120">
    <property type="entry name" value="YefM-like"/>
    <property type="match status" value="1"/>
</dbReference>
<comment type="function">
    <text evidence="2">Antitoxin component of a type II toxin-antitoxin (TA) system.</text>
</comment>
<evidence type="ECO:0000313" key="5">
    <source>
        <dbReference type="Proteomes" id="UP001428817"/>
    </source>
</evidence>
<dbReference type="InterPro" id="IPR006442">
    <property type="entry name" value="Antitoxin_Phd/YefM"/>
</dbReference>
<accession>A0ABP9RDG6</accession>
<keyword evidence="5" id="KW-1185">Reference proteome</keyword>
<dbReference type="EMBL" id="BAABJP010000067">
    <property type="protein sequence ID" value="GAA5175666.1"/>
    <property type="molecule type" value="Genomic_DNA"/>
</dbReference>
<organism evidence="4 5">
    <name type="scientific">Pseudonocardia eucalypti</name>
    <dbReference type="NCBI Taxonomy" id="648755"/>
    <lineage>
        <taxon>Bacteria</taxon>
        <taxon>Bacillati</taxon>
        <taxon>Actinomycetota</taxon>
        <taxon>Actinomycetes</taxon>
        <taxon>Pseudonocardiales</taxon>
        <taxon>Pseudonocardiaceae</taxon>
        <taxon>Pseudonocardia</taxon>
    </lineage>
</organism>
<evidence type="ECO:0000256" key="3">
    <source>
        <dbReference type="SAM" id="MobiDB-lite"/>
    </source>
</evidence>